<name>A0ABU2R7S3_9ACTN</name>
<accession>A0ABU2R7S3</accession>
<keyword evidence="2" id="KW-1185">Reference proteome</keyword>
<reference evidence="2" key="1">
    <citation type="submission" date="2023-07" db="EMBL/GenBank/DDBJ databases">
        <title>30 novel species of actinomycetes from the DSMZ collection.</title>
        <authorList>
            <person name="Nouioui I."/>
        </authorList>
    </citation>
    <scope>NUCLEOTIDE SEQUENCE [LARGE SCALE GENOMIC DNA]</scope>
    <source>
        <strain evidence="2">DSM 41979</strain>
    </source>
</reference>
<gene>
    <name evidence="1" type="ORF">RM698_27340</name>
</gene>
<dbReference type="EMBL" id="JAVRET010000093">
    <property type="protein sequence ID" value="MDT0412748.1"/>
    <property type="molecule type" value="Genomic_DNA"/>
</dbReference>
<proteinExistence type="predicted"/>
<evidence type="ECO:0000313" key="1">
    <source>
        <dbReference type="EMBL" id="MDT0412748.1"/>
    </source>
</evidence>
<dbReference type="Proteomes" id="UP001183610">
    <property type="component" value="Unassembled WGS sequence"/>
</dbReference>
<organism evidence="1 2">
    <name type="scientific">Streptomyces evansiae</name>
    <dbReference type="NCBI Taxonomy" id="3075535"/>
    <lineage>
        <taxon>Bacteria</taxon>
        <taxon>Bacillati</taxon>
        <taxon>Actinomycetota</taxon>
        <taxon>Actinomycetes</taxon>
        <taxon>Kitasatosporales</taxon>
        <taxon>Streptomycetaceae</taxon>
        <taxon>Streptomyces</taxon>
    </lineage>
</organism>
<dbReference type="RefSeq" id="WP_010275289.1">
    <property type="nucleotide sequence ID" value="NZ_JAVRET010000093.1"/>
</dbReference>
<protein>
    <submittedName>
        <fullName evidence="1">PRL2-8</fullName>
    </submittedName>
</protein>
<sequence length="52" mass="6030">MADATRPPRGECRQCWYHAHASRQAHQHLGPREDCPQCVDHMRHGRGNQIVQ</sequence>
<evidence type="ECO:0000313" key="2">
    <source>
        <dbReference type="Proteomes" id="UP001183610"/>
    </source>
</evidence>
<comment type="caution">
    <text evidence="1">The sequence shown here is derived from an EMBL/GenBank/DDBJ whole genome shotgun (WGS) entry which is preliminary data.</text>
</comment>